<name>A2ENS5_TRIV3</name>
<dbReference type="OMA" id="YFFCFNC"/>
<feature type="compositionally biased region" description="Low complexity" evidence="1">
    <location>
        <begin position="1583"/>
        <end position="1602"/>
    </location>
</feature>
<organism evidence="2 3">
    <name type="scientific">Trichomonas vaginalis (strain ATCC PRA-98 / G3)</name>
    <dbReference type="NCBI Taxonomy" id="412133"/>
    <lineage>
        <taxon>Eukaryota</taxon>
        <taxon>Metamonada</taxon>
        <taxon>Parabasalia</taxon>
        <taxon>Trichomonadida</taxon>
        <taxon>Trichomonadidae</taxon>
        <taxon>Trichomonas</taxon>
    </lineage>
</organism>
<feature type="region of interest" description="Disordered" evidence="1">
    <location>
        <begin position="978"/>
        <end position="1009"/>
    </location>
</feature>
<dbReference type="InterPro" id="IPR029775">
    <property type="entry name" value="NPHP4"/>
</dbReference>
<dbReference type="GO" id="GO:0005856">
    <property type="term" value="C:cytoskeleton"/>
    <property type="evidence" value="ECO:0007669"/>
    <property type="project" value="InterPro"/>
</dbReference>
<feature type="region of interest" description="Disordered" evidence="1">
    <location>
        <begin position="1273"/>
        <end position="1369"/>
    </location>
</feature>
<dbReference type="GO" id="GO:0090090">
    <property type="term" value="P:negative regulation of canonical Wnt signaling pathway"/>
    <property type="evidence" value="ECO:0007669"/>
    <property type="project" value="InterPro"/>
</dbReference>
<feature type="region of interest" description="Disordered" evidence="1">
    <location>
        <begin position="1027"/>
        <end position="1093"/>
    </location>
</feature>
<feature type="compositionally biased region" description="Basic and acidic residues" evidence="1">
    <location>
        <begin position="981"/>
        <end position="1009"/>
    </location>
</feature>
<dbReference type="VEuPathDB" id="TrichDB:TVAG_005450"/>
<feature type="compositionally biased region" description="Acidic residues" evidence="1">
    <location>
        <begin position="1518"/>
        <end position="1558"/>
    </location>
</feature>
<dbReference type="InterPro" id="IPR036322">
    <property type="entry name" value="WD40_repeat_dom_sf"/>
</dbReference>
<evidence type="ECO:0000256" key="1">
    <source>
        <dbReference type="SAM" id="MobiDB-lite"/>
    </source>
</evidence>
<protein>
    <submittedName>
        <fullName evidence="2">Uncharacterized protein</fullName>
    </submittedName>
</protein>
<evidence type="ECO:0000313" key="2">
    <source>
        <dbReference type="EMBL" id="EAY05701.1"/>
    </source>
</evidence>
<dbReference type="KEGG" id="tva:4763561"/>
<dbReference type="EMBL" id="DS113442">
    <property type="protein sequence ID" value="EAY05701.1"/>
    <property type="molecule type" value="Genomic_DNA"/>
</dbReference>
<keyword evidence="3" id="KW-1185">Reference proteome</keyword>
<dbReference type="GO" id="GO:0034605">
    <property type="term" value="P:cellular response to heat"/>
    <property type="evidence" value="ECO:0000318"/>
    <property type="project" value="GO_Central"/>
</dbReference>
<evidence type="ECO:0000313" key="3">
    <source>
        <dbReference type="Proteomes" id="UP000001542"/>
    </source>
</evidence>
<dbReference type="InParanoid" id="A2ENS5"/>
<dbReference type="PANTHER" id="PTHR31043:SF3">
    <property type="entry name" value="NEPHROCYSTIN-4"/>
    <property type="match status" value="1"/>
</dbReference>
<feature type="compositionally biased region" description="Basic and acidic residues" evidence="1">
    <location>
        <begin position="1404"/>
        <end position="1496"/>
    </location>
</feature>
<dbReference type="PANTHER" id="PTHR31043">
    <property type="entry name" value="NEPHROCYSTIN-4"/>
    <property type="match status" value="1"/>
</dbReference>
<dbReference type="SUPFAM" id="SSF50978">
    <property type="entry name" value="WD40 repeat-like"/>
    <property type="match status" value="1"/>
</dbReference>
<reference evidence="2" key="1">
    <citation type="submission" date="2006-10" db="EMBL/GenBank/DDBJ databases">
        <authorList>
            <person name="Amadeo P."/>
            <person name="Zhao Q."/>
            <person name="Wortman J."/>
            <person name="Fraser-Liggett C."/>
            <person name="Carlton J."/>
        </authorList>
    </citation>
    <scope>NUCLEOTIDE SEQUENCE</scope>
    <source>
        <strain evidence="2">G3</strain>
    </source>
</reference>
<dbReference type="VEuPathDB" id="TrichDB:TVAGG3_0666740"/>
<feature type="region of interest" description="Disordered" evidence="1">
    <location>
        <begin position="1105"/>
        <end position="1243"/>
    </location>
</feature>
<dbReference type="Proteomes" id="UP000001542">
    <property type="component" value="Unassembled WGS sequence"/>
</dbReference>
<dbReference type="STRING" id="5722.A2ENS5"/>
<dbReference type="eggNOG" id="KOG0613">
    <property type="taxonomic scope" value="Eukaryota"/>
</dbReference>
<proteinExistence type="predicted"/>
<dbReference type="RefSeq" id="XP_001317924.1">
    <property type="nucleotide sequence ID" value="XM_001317889.1"/>
</dbReference>
<accession>A2ENS5</accession>
<feature type="region of interest" description="Disordered" evidence="1">
    <location>
        <begin position="1404"/>
        <end position="1602"/>
    </location>
</feature>
<dbReference type="GO" id="GO:0097730">
    <property type="term" value="C:non-motile cilium"/>
    <property type="evidence" value="ECO:0007669"/>
    <property type="project" value="InterPro"/>
</dbReference>
<reference evidence="2" key="2">
    <citation type="journal article" date="2007" name="Science">
        <title>Draft genome sequence of the sexually transmitted pathogen Trichomonas vaginalis.</title>
        <authorList>
            <person name="Carlton J.M."/>
            <person name="Hirt R.P."/>
            <person name="Silva J.C."/>
            <person name="Delcher A.L."/>
            <person name="Schatz M."/>
            <person name="Zhao Q."/>
            <person name="Wortman J.R."/>
            <person name="Bidwell S.L."/>
            <person name="Alsmark U.C.M."/>
            <person name="Besteiro S."/>
            <person name="Sicheritz-Ponten T."/>
            <person name="Noel C.J."/>
            <person name="Dacks J.B."/>
            <person name="Foster P.G."/>
            <person name="Simillion C."/>
            <person name="Van de Peer Y."/>
            <person name="Miranda-Saavedra D."/>
            <person name="Barton G.J."/>
            <person name="Westrop G.D."/>
            <person name="Mueller S."/>
            <person name="Dessi D."/>
            <person name="Fiori P.L."/>
            <person name="Ren Q."/>
            <person name="Paulsen I."/>
            <person name="Zhang H."/>
            <person name="Bastida-Corcuera F.D."/>
            <person name="Simoes-Barbosa A."/>
            <person name="Brown M.T."/>
            <person name="Hayes R.D."/>
            <person name="Mukherjee M."/>
            <person name="Okumura C.Y."/>
            <person name="Schneider R."/>
            <person name="Smith A.J."/>
            <person name="Vanacova S."/>
            <person name="Villalvazo M."/>
            <person name="Haas B.J."/>
            <person name="Pertea M."/>
            <person name="Feldblyum T.V."/>
            <person name="Utterback T.R."/>
            <person name="Shu C.L."/>
            <person name="Osoegawa K."/>
            <person name="de Jong P.J."/>
            <person name="Hrdy I."/>
            <person name="Horvathova L."/>
            <person name="Zubacova Z."/>
            <person name="Dolezal P."/>
            <person name="Malik S.B."/>
            <person name="Logsdon J.M. Jr."/>
            <person name="Henze K."/>
            <person name="Gupta A."/>
            <person name="Wang C.C."/>
            <person name="Dunne R.L."/>
            <person name="Upcroft J.A."/>
            <person name="Upcroft P."/>
            <person name="White O."/>
            <person name="Salzberg S.L."/>
            <person name="Tang P."/>
            <person name="Chiu C.-H."/>
            <person name="Lee Y.-S."/>
            <person name="Embley T.M."/>
            <person name="Coombs G.H."/>
            <person name="Mottram J.C."/>
            <person name="Tachezy J."/>
            <person name="Fraser-Liggett C.M."/>
            <person name="Johnson P.J."/>
        </authorList>
    </citation>
    <scope>NUCLEOTIDE SEQUENCE [LARGE SCALE GENOMIC DNA]</scope>
    <source>
        <strain evidence="2">G3</strain>
    </source>
</reference>
<sequence length="1602" mass="191525">MLKKSFFLKREIKGLFIEHPIKNIAIHDNIFFYYDVDGYIKIFDAIKDVNDTFNKPFTITSFPIDIALNGAHTFGAVSFNGGSIVIFDLIERKIWKTLNRVTGKSLNHILFLKDDCIIAVDEAKKLIKFVMKNSFIGASVEEIKICSFATTPLHFIIPPIFKSSENYSGLATQSSCLSSKYYGTVGISFPSKFILAQVLNDFSIIVELPFENSIPALYLTDSETLYVALGTQDQVVIYKICAINSIKPEFICFESIQQKPIYMSFLSQSILVAVYSDLTCTVFMFNQNRRFESFIDVKGKLVTTSENIGVVADDAIWTLYFHTFSDKMDQLRLMHDIRGALALCRLATIGDETAGIDLPSGTEMRSLIIEKELSPLLDEDIRNKLKENKDKADELITYLIDLSRELNMNEYMINYAMKIFEEYGLMELFVTKIVENDPKQQFFFVNEKFFDYVIKFSKNIANVDDFILSLPSKFANPNKILEYSYENNKPWLSARIYAYKLNDYLSAIKTLSSIDDFETISKILLSISKISISQMSEIISWLCSSSKENRFPFLFKLITKGKEVDEILRNLSLFVSENNIPFDISTFLTAILYVLSCLNVKSTDRLWKVSEEIISKNIVKIPTFLLDFVLRNIFTKEYVEPDMREVTLMSILTMDLSAKFKMNLLPLILSFHFKNAKQFILLNCGDYDVILKNYIMERESPMPYLLKQSRFKDQENENLLLAIAKNSLGILEIDKQNFVTFLLENYQNSLDFILENIDGFHAQGCLIHELLKKDKKLKFTKMVIVNYSIYLNYYYPNEIKEIIENYSDVDFSLLVNHLVKQRNFELAIKICSNQEIKRKLIVTFIREELYQMKLSSLMIAIHEYKDELDFASSRAVIRSLSIPLMNLAENKNEKQLSLLSNVIEFTHNSLQDNFSVPNFIFVVEKSLNESKYYDMRKELAIYMSGIERDIDCNSELVSKHKELCTTFINVEFNTNDEISEEERISKENSEKERKQKEEQEKERIRKEQEEKERLEREKKLEEERIAKEKKEEEERLAKAEKERLEKERKAEEERKQKEMEEQQRLEQERKEKEEQEKERIRKEQEEKERLEKEKKLEEERLLKEKEEQERIEREKKQKELEEQQRLEKERKLEEERIAKEKAEKERIEKEEQEKLERERKAEEERIQKEKEEELEKERIRQEKERIEREKKEEEERLAKEKKEREEQERKQKELEEQQRLERERKAEEERKRKEQEEKERIEREKKLEEERLRKEKEEQERKEKERLEKLKKEEEERIAREKKAEEERKRKELEEQQRLEKEKKEEEERIAKEKAEKERLERERKAEEERKQKELEEQQRLERERKEKEEQEKERIRKEQEEKERLEREKKLEEERLLKEKEEQERKAEEERKEKERLEKLKKEEEERIAREKKAEEEKKQKELEEQQRLEKERKAEEERKRKEQEEKERREKEEQEKLEREKKLEEERIQKEKEEKERKQKEEEEEKNSKEKEVSSEYEDSESSVSLPVAVKSREIEVEDDDEAALLDDPGMEDDGNEEGYEENSDFYDDDDDDDEGLSVLTKVVEEPPPQTKKAAKEYSSDEYTSSYTASESEYSSSYTD</sequence>
<gene>
    <name evidence="2" type="ORF">TVAG_005450</name>
</gene>